<evidence type="ECO:0000256" key="1">
    <source>
        <dbReference type="ARBA" id="ARBA00010479"/>
    </source>
</evidence>
<comment type="function">
    <text evidence="5">F-actin-capping proteins bind in a Ca(2+)-independent manner to the fast growing ends of actin filaments (barbed end) thereby blocking the exchange of subunits at these ends. Unlike other capping proteins (such as gelsolin and severin), these proteins do not sever actin filaments.</text>
</comment>
<dbReference type="InterPro" id="IPR037282">
    <property type="entry name" value="CapZ_alpha/beta"/>
</dbReference>
<dbReference type="Gene3D" id="3.30.1140.60">
    <property type="entry name" value="F-actin capping protein, alpha subunit"/>
    <property type="match status" value="1"/>
</dbReference>
<dbReference type="GO" id="GO:0051015">
    <property type="term" value="F:actin filament binding"/>
    <property type="evidence" value="ECO:0007669"/>
    <property type="project" value="TreeGrafter"/>
</dbReference>
<evidence type="ECO:0000256" key="5">
    <source>
        <dbReference type="RuleBase" id="RU365077"/>
    </source>
</evidence>
<reference evidence="6 7" key="1">
    <citation type="journal article" date="2018" name="Sci. Rep.">
        <title>Comparative analysis of the Pocillopora damicornis genome highlights role of immune system in coral evolution.</title>
        <authorList>
            <person name="Cunning R."/>
            <person name="Bay R.A."/>
            <person name="Gillette P."/>
            <person name="Baker A.C."/>
            <person name="Traylor-Knowles N."/>
        </authorList>
    </citation>
    <scope>NUCLEOTIDE SEQUENCE [LARGE SCALE GENOMIC DNA]</scope>
    <source>
        <strain evidence="6">RSMAS</strain>
        <tissue evidence="6">Whole animal</tissue>
    </source>
</reference>
<dbReference type="PROSITE" id="PS00749">
    <property type="entry name" value="F_ACTIN_CAPPING_A_2"/>
    <property type="match status" value="1"/>
</dbReference>
<dbReference type="GO" id="GO:0008290">
    <property type="term" value="C:F-actin capping protein complex"/>
    <property type="evidence" value="ECO:0007669"/>
    <property type="project" value="UniProtKB-UniRule"/>
</dbReference>
<dbReference type="OrthoDB" id="340550at2759"/>
<dbReference type="InterPro" id="IPR042276">
    <property type="entry name" value="CapZ_alpha/beta_2"/>
</dbReference>
<dbReference type="Pfam" id="PF01267">
    <property type="entry name" value="F-actin_cap_A"/>
    <property type="match status" value="1"/>
</dbReference>
<evidence type="ECO:0000313" key="7">
    <source>
        <dbReference type="Proteomes" id="UP000275408"/>
    </source>
</evidence>
<dbReference type="InterPro" id="IPR042489">
    <property type="entry name" value="CapZ_alpha_1"/>
</dbReference>
<dbReference type="FunFam" id="3.90.1150.210:FF:000003">
    <property type="entry name" value="F-actin-capping protein subunit alpha"/>
    <property type="match status" value="1"/>
</dbReference>
<proteinExistence type="inferred from homology"/>
<dbReference type="Proteomes" id="UP000275408">
    <property type="component" value="Unassembled WGS sequence"/>
</dbReference>
<organism evidence="6 7">
    <name type="scientific">Pocillopora damicornis</name>
    <name type="common">Cauliflower coral</name>
    <name type="synonym">Millepora damicornis</name>
    <dbReference type="NCBI Taxonomy" id="46731"/>
    <lineage>
        <taxon>Eukaryota</taxon>
        <taxon>Metazoa</taxon>
        <taxon>Cnidaria</taxon>
        <taxon>Anthozoa</taxon>
        <taxon>Hexacorallia</taxon>
        <taxon>Scleractinia</taxon>
        <taxon>Astrocoeniina</taxon>
        <taxon>Pocilloporidae</taxon>
        <taxon>Pocillopora</taxon>
    </lineage>
</organism>
<sequence>MADFDEPISDQEKVRIASDFIKHAPPGEFNEVFNDKDCFFIVDVRILLNNDSLLKEKASSSFSAYNKEQFTPVKLEGANEQVLVTRHGELSDGRFYDPRSKQSFQYDHLRKEASNPSAHSANPTAEAWRAAVEESVTSYVREHYPHGVCTVYGTMSGGSIKLIVCIEDHQFQPQNFWNGRWRSEWSVSFQPSGGSVEVTGVLKVQVHYYEDGNVQLVSSKEVKENLKVTLCIYQDVDIDSTLLNLQSEAGTAKHFLQIIDTAESDYQKALSENYTTMSQTTFKALRRQLPITRTKVDWNKILGYKIGQELKSS</sequence>
<keyword evidence="3 5" id="KW-0117">Actin capping</keyword>
<name>A0A3M6TZN2_POCDA</name>
<evidence type="ECO:0000313" key="6">
    <source>
        <dbReference type="EMBL" id="RMX46779.1"/>
    </source>
</evidence>
<dbReference type="Gene3D" id="3.90.1150.210">
    <property type="entry name" value="F-actin capping protein, beta subunit"/>
    <property type="match status" value="1"/>
</dbReference>
<evidence type="ECO:0000256" key="2">
    <source>
        <dbReference type="ARBA" id="ARBA00014038"/>
    </source>
</evidence>
<gene>
    <name evidence="6" type="ORF">pdam_00021036</name>
</gene>
<dbReference type="GO" id="GO:0051016">
    <property type="term" value="P:barbed-end actin filament capping"/>
    <property type="evidence" value="ECO:0007669"/>
    <property type="project" value="UniProtKB-UniRule"/>
</dbReference>
<dbReference type="PRINTS" id="PR00191">
    <property type="entry name" value="FACTINCAPA"/>
</dbReference>
<dbReference type="GO" id="GO:0030863">
    <property type="term" value="C:cortical cytoskeleton"/>
    <property type="evidence" value="ECO:0007669"/>
    <property type="project" value="TreeGrafter"/>
</dbReference>
<dbReference type="InterPro" id="IPR017865">
    <property type="entry name" value="F-actin_cap_asu_CS"/>
</dbReference>
<evidence type="ECO:0000256" key="3">
    <source>
        <dbReference type="ARBA" id="ARBA00022467"/>
    </source>
</evidence>
<dbReference type="EMBL" id="RCHS01002579">
    <property type="protein sequence ID" value="RMX46779.1"/>
    <property type="molecule type" value="Genomic_DNA"/>
</dbReference>
<dbReference type="PROSITE" id="PS00748">
    <property type="entry name" value="F_ACTIN_CAPPING_A_1"/>
    <property type="match status" value="1"/>
</dbReference>
<dbReference type="AlphaFoldDB" id="A0A3M6TZN2"/>
<dbReference type="GO" id="GO:0030036">
    <property type="term" value="P:actin cytoskeleton organization"/>
    <property type="evidence" value="ECO:0007669"/>
    <property type="project" value="TreeGrafter"/>
</dbReference>
<comment type="caution">
    <text evidence="6">The sequence shown here is derived from an EMBL/GenBank/DDBJ whole genome shotgun (WGS) entry which is preliminary data.</text>
</comment>
<evidence type="ECO:0000256" key="4">
    <source>
        <dbReference type="ARBA" id="ARBA00023203"/>
    </source>
</evidence>
<comment type="similarity">
    <text evidence="1 5">Belongs to the F-actin-capping protein alpha subunit family.</text>
</comment>
<dbReference type="STRING" id="46731.A0A3M6TZN2"/>
<keyword evidence="4 5" id="KW-0009">Actin-binding</keyword>
<dbReference type="InterPro" id="IPR002189">
    <property type="entry name" value="CapZ_alpha"/>
</dbReference>
<keyword evidence="7" id="KW-1185">Reference proteome</keyword>
<dbReference type="PANTHER" id="PTHR10653">
    <property type="entry name" value="F-ACTIN-CAPPING PROTEIN SUBUNIT ALPHA"/>
    <property type="match status" value="1"/>
</dbReference>
<accession>A0A3M6TZN2</accession>
<dbReference type="PANTHER" id="PTHR10653:SF0">
    <property type="entry name" value="F-ACTIN-CAPPING PROTEIN SUBUNIT ALPHA"/>
    <property type="match status" value="1"/>
</dbReference>
<comment type="subunit">
    <text evidence="5">Heterodimer of an alpha and a beta subunit.</text>
</comment>
<protein>
    <recommendedName>
        <fullName evidence="2 5">F-actin-capping protein subunit alpha</fullName>
    </recommendedName>
</protein>
<dbReference type="SUPFAM" id="SSF90096">
    <property type="entry name" value="Subunits of heterodimeric actin filament capping protein Capz"/>
    <property type="match status" value="1"/>
</dbReference>